<reference evidence="1" key="1">
    <citation type="submission" date="2022-03" db="EMBL/GenBank/DDBJ databases">
        <title>Draft genome sequence of Aduncisulcus paluster, a free-living microaerophilic Fornicata.</title>
        <authorList>
            <person name="Yuyama I."/>
            <person name="Kume K."/>
            <person name="Tamura T."/>
            <person name="Inagaki Y."/>
            <person name="Hashimoto T."/>
        </authorList>
    </citation>
    <scope>NUCLEOTIDE SEQUENCE</scope>
    <source>
        <strain evidence="1">NY0171</strain>
    </source>
</reference>
<feature type="non-terminal residue" evidence="1">
    <location>
        <position position="11"/>
    </location>
</feature>
<proteinExistence type="predicted"/>
<evidence type="ECO:0000313" key="1">
    <source>
        <dbReference type="EMBL" id="GKT30160.1"/>
    </source>
</evidence>
<evidence type="ECO:0000313" key="2">
    <source>
        <dbReference type="Proteomes" id="UP001057375"/>
    </source>
</evidence>
<protein>
    <submittedName>
        <fullName evidence="1">Uncharacterized protein</fullName>
    </submittedName>
</protein>
<sequence length="11" mass="1126">MAVSISGFAPF</sequence>
<dbReference type="EMBL" id="BQXS01001143">
    <property type="protein sequence ID" value="GKT30160.1"/>
    <property type="molecule type" value="Genomic_DNA"/>
</dbReference>
<name>A0ABQ5KGX7_9EUKA</name>
<comment type="caution">
    <text evidence="1">The sequence shown here is derived from an EMBL/GenBank/DDBJ whole genome shotgun (WGS) entry which is preliminary data.</text>
</comment>
<accession>A0ABQ5KGX7</accession>
<dbReference type="Proteomes" id="UP001057375">
    <property type="component" value="Unassembled WGS sequence"/>
</dbReference>
<keyword evidence="2" id="KW-1185">Reference proteome</keyword>
<organism evidence="1 2">
    <name type="scientific">Aduncisulcus paluster</name>
    <dbReference type="NCBI Taxonomy" id="2918883"/>
    <lineage>
        <taxon>Eukaryota</taxon>
        <taxon>Metamonada</taxon>
        <taxon>Carpediemonas-like organisms</taxon>
        <taxon>Aduncisulcus</taxon>
    </lineage>
</organism>
<gene>
    <name evidence="1" type="ORF">ADUPG1_001404</name>
</gene>